<accession>A0ABN9DIE2</accession>
<evidence type="ECO:0000313" key="2">
    <source>
        <dbReference type="Proteomes" id="UP001162483"/>
    </source>
</evidence>
<comment type="caution">
    <text evidence="1">The sequence shown here is derived from an EMBL/GenBank/DDBJ whole genome shotgun (WGS) entry which is preliminary data.</text>
</comment>
<reference evidence="1" key="1">
    <citation type="submission" date="2023-05" db="EMBL/GenBank/DDBJ databases">
        <authorList>
            <person name="Stuckert A."/>
        </authorList>
    </citation>
    <scope>NUCLEOTIDE SEQUENCE</scope>
</reference>
<keyword evidence="2" id="KW-1185">Reference proteome</keyword>
<organism evidence="1 2">
    <name type="scientific">Staurois parvus</name>
    <dbReference type="NCBI Taxonomy" id="386267"/>
    <lineage>
        <taxon>Eukaryota</taxon>
        <taxon>Metazoa</taxon>
        <taxon>Chordata</taxon>
        <taxon>Craniata</taxon>
        <taxon>Vertebrata</taxon>
        <taxon>Euteleostomi</taxon>
        <taxon>Amphibia</taxon>
        <taxon>Batrachia</taxon>
        <taxon>Anura</taxon>
        <taxon>Neobatrachia</taxon>
        <taxon>Ranoidea</taxon>
        <taxon>Ranidae</taxon>
        <taxon>Staurois</taxon>
    </lineage>
</organism>
<protein>
    <submittedName>
        <fullName evidence="1">Uncharacterized protein</fullName>
    </submittedName>
</protein>
<proteinExistence type="predicted"/>
<dbReference type="EMBL" id="CATNWA010014491">
    <property type="protein sequence ID" value="CAI9572378.1"/>
    <property type="molecule type" value="Genomic_DNA"/>
</dbReference>
<evidence type="ECO:0000313" key="1">
    <source>
        <dbReference type="EMBL" id="CAI9572378.1"/>
    </source>
</evidence>
<name>A0ABN9DIE2_9NEOB</name>
<gene>
    <name evidence="1" type="ORF">SPARVUS_LOCUS7434576</name>
</gene>
<dbReference type="Proteomes" id="UP001162483">
    <property type="component" value="Unassembled WGS sequence"/>
</dbReference>
<sequence length="54" mass="5827">MYINGRTGAVPNRVAVYKLPVLTACARSLGAPIAVRDLCVRSRFMNSSKQDATS</sequence>